<evidence type="ECO:0000313" key="2">
    <source>
        <dbReference type="EMBL" id="QCD78941.1"/>
    </source>
</evidence>
<accession>A0A4D6KWS2</accession>
<sequence>MKTRRIRLKNTHPRDSKVWVTSARVWTSTIFKLAQPRSLSHLLDLFLELLCSLFGVEVSLTSLFQWRKSDNLTQACRSHLSESIRKPSQVLHELQLRRRAPVLSEQPSRSVEEVSPKQENATMPLFPFLSSRLGERSPPERETPLA</sequence>
<dbReference type="EMBL" id="CP039345">
    <property type="protein sequence ID" value="QCD78941.1"/>
    <property type="molecule type" value="Genomic_DNA"/>
</dbReference>
<evidence type="ECO:0000256" key="1">
    <source>
        <dbReference type="SAM" id="MobiDB-lite"/>
    </source>
</evidence>
<reference evidence="2 3" key="1">
    <citation type="submission" date="2019-04" db="EMBL/GenBank/DDBJ databases">
        <title>An improved genome assembly and genetic linkage map for asparagus bean, Vigna unguiculata ssp. sesquipedialis.</title>
        <authorList>
            <person name="Xia Q."/>
            <person name="Zhang R."/>
            <person name="Dong Y."/>
        </authorList>
    </citation>
    <scope>NUCLEOTIDE SEQUENCE [LARGE SCALE GENOMIC DNA]</scope>
    <source>
        <tissue evidence="2">Leaf</tissue>
    </source>
</reference>
<name>A0A4D6KWS2_VIGUN</name>
<proteinExistence type="predicted"/>
<keyword evidence="3" id="KW-1185">Reference proteome</keyword>
<gene>
    <name evidence="2" type="ORF">DEO72_LG1g2577</name>
</gene>
<evidence type="ECO:0000313" key="3">
    <source>
        <dbReference type="Proteomes" id="UP000501690"/>
    </source>
</evidence>
<protein>
    <submittedName>
        <fullName evidence="2">Uncharacterized protein</fullName>
    </submittedName>
</protein>
<dbReference type="Proteomes" id="UP000501690">
    <property type="component" value="Linkage Group LG1"/>
</dbReference>
<dbReference type="AlphaFoldDB" id="A0A4D6KWS2"/>
<organism evidence="2 3">
    <name type="scientific">Vigna unguiculata</name>
    <name type="common">Cowpea</name>
    <dbReference type="NCBI Taxonomy" id="3917"/>
    <lineage>
        <taxon>Eukaryota</taxon>
        <taxon>Viridiplantae</taxon>
        <taxon>Streptophyta</taxon>
        <taxon>Embryophyta</taxon>
        <taxon>Tracheophyta</taxon>
        <taxon>Spermatophyta</taxon>
        <taxon>Magnoliopsida</taxon>
        <taxon>eudicotyledons</taxon>
        <taxon>Gunneridae</taxon>
        <taxon>Pentapetalae</taxon>
        <taxon>rosids</taxon>
        <taxon>fabids</taxon>
        <taxon>Fabales</taxon>
        <taxon>Fabaceae</taxon>
        <taxon>Papilionoideae</taxon>
        <taxon>50 kb inversion clade</taxon>
        <taxon>NPAAA clade</taxon>
        <taxon>indigoferoid/millettioid clade</taxon>
        <taxon>Phaseoleae</taxon>
        <taxon>Vigna</taxon>
    </lineage>
</organism>
<feature type="compositionally biased region" description="Basic and acidic residues" evidence="1">
    <location>
        <begin position="133"/>
        <end position="146"/>
    </location>
</feature>
<feature type="region of interest" description="Disordered" evidence="1">
    <location>
        <begin position="101"/>
        <end position="146"/>
    </location>
</feature>